<feature type="transmembrane region" description="Helical" evidence="12">
    <location>
        <begin position="112"/>
        <end position="129"/>
    </location>
</feature>
<dbReference type="GO" id="GO:0031501">
    <property type="term" value="C:mannosyltransferase complex"/>
    <property type="evidence" value="ECO:0007669"/>
    <property type="project" value="TreeGrafter"/>
</dbReference>
<feature type="transmembrane region" description="Helical" evidence="12">
    <location>
        <begin position="239"/>
        <end position="261"/>
    </location>
</feature>
<feature type="transmembrane region" description="Helical" evidence="12">
    <location>
        <begin position="149"/>
        <end position="178"/>
    </location>
</feature>
<dbReference type="GO" id="GO:0000009">
    <property type="term" value="F:alpha-1,6-mannosyltransferase activity"/>
    <property type="evidence" value="ECO:0007669"/>
    <property type="project" value="InterPro"/>
</dbReference>
<dbReference type="Proteomes" id="UP000019375">
    <property type="component" value="Unassembled WGS sequence"/>
</dbReference>
<comment type="pathway">
    <text evidence="2 12">Glycolipid biosynthesis; glycosylphosphatidylinositol-anchor biosynthesis.</text>
</comment>
<evidence type="ECO:0000313" key="13">
    <source>
        <dbReference type="EMBL" id="CDF89105.1"/>
    </source>
</evidence>
<keyword evidence="11 12" id="KW-0472">Membrane</keyword>
<protein>
    <recommendedName>
        <fullName evidence="4 12">GPI mannosyltransferase 2</fullName>
        <ecNumber evidence="12">2.4.1.-</ecNumber>
    </recommendedName>
</protein>
<sequence>MFLQISASFTFCKLIQYGLVILTPTSQFDTSTELLLNRYTTESENFWNRVLWNKLLSWDAVYFIKAMVAEDGKPQFEHEYAFSLVWVQLVRFCAPSRELYSVLKVGVLLENVLHYLATFVLYFLTVKTFSSSTQKSAYAESLARKTSVLFIFTSAAGFLTGIYSEPLSFTLAFLGMWARQSAVFVALPKHVDTFYSRLPLYLVSSLCFSLATLNRPNCMVLGIYYVFDLWQMMKSRNYTKALLFPLLSGILLFLACIYQQYVLPYSTFCPQRGVWCEQLVIEPLTKQSFYGFLQSHYWNVGFLKYWTPNNVPNFLFALPNLITLPYSTIYFSRIYPYYTLRPLIWITASLVIIVVFFAHVQIINRISSFIPLHLWYVADRLVKKSNSKKKASLRGDDRIAHYYILWVIFWIPIQTALFASFLPPA</sequence>
<evidence type="ECO:0000256" key="4">
    <source>
        <dbReference type="ARBA" id="ARBA00013795"/>
    </source>
</evidence>
<dbReference type="EMBL" id="HG316456">
    <property type="protein sequence ID" value="CDF89105.1"/>
    <property type="molecule type" value="Genomic_DNA"/>
</dbReference>
<evidence type="ECO:0000256" key="5">
    <source>
        <dbReference type="ARBA" id="ARBA00022502"/>
    </source>
</evidence>
<keyword evidence="7 12" id="KW-0808">Transferase</keyword>
<dbReference type="Pfam" id="PF04188">
    <property type="entry name" value="Mannosyl_trans2"/>
    <property type="match status" value="1"/>
</dbReference>
<evidence type="ECO:0000256" key="8">
    <source>
        <dbReference type="ARBA" id="ARBA00022692"/>
    </source>
</evidence>
<keyword evidence="6 12" id="KW-0328">Glycosyltransferase</keyword>
<evidence type="ECO:0000256" key="11">
    <source>
        <dbReference type="ARBA" id="ARBA00023136"/>
    </source>
</evidence>
<keyword evidence="10 12" id="KW-1133">Transmembrane helix</keyword>
<comment type="similarity">
    <text evidence="3 12">Belongs to the PIGV family.</text>
</comment>
<evidence type="ECO:0000256" key="10">
    <source>
        <dbReference type="ARBA" id="ARBA00022989"/>
    </source>
</evidence>
<organism evidence="13 14">
    <name type="scientific">Zygosaccharomyces bailii (strain CLIB 213 / ATCC 58445 / CBS 680 / BCRC 21525 / NBRC 1098 / NCYC 1416 / NRRL Y-2227)</name>
    <dbReference type="NCBI Taxonomy" id="1333698"/>
    <lineage>
        <taxon>Eukaryota</taxon>
        <taxon>Fungi</taxon>
        <taxon>Dikarya</taxon>
        <taxon>Ascomycota</taxon>
        <taxon>Saccharomycotina</taxon>
        <taxon>Saccharomycetes</taxon>
        <taxon>Saccharomycetales</taxon>
        <taxon>Saccharomycetaceae</taxon>
        <taxon>Zygosaccharomyces</taxon>
    </lineage>
</organism>
<dbReference type="PANTHER" id="PTHR12468:SF2">
    <property type="entry name" value="GPI MANNOSYLTRANSFERASE 2"/>
    <property type="match status" value="1"/>
</dbReference>
<evidence type="ECO:0000256" key="7">
    <source>
        <dbReference type="ARBA" id="ARBA00022679"/>
    </source>
</evidence>
<evidence type="ECO:0000256" key="3">
    <source>
        <dbReference type="ARBA" id="ARBA00008698"/>
    </source>
</evidence>
<gene>
    <name evidence="13" type="ORF">BN860_09252g</name>
</gene>
<keyword evidence="9 12" id="KW-0256">Endoplasmic reticulum</keyword>
<dbReference type="GO" id="GO:0005789">
    <property type="term" value="C:endoplasmic reticulum membrane"/>
    <property type="evidence" value="ECO:0007669"/>
    <property type="project" value="UniProtKB-SubCell"/>
</dbReference>
<comment type="function">
    <text evidence="12">Mannosyltransferase involved in glycosylphosphatidylinositol-anchor biosynthesis.</text>
</comment>
<evidence type="ECO:0000256" key="12">
    <source>
        <dbReference type="RuleBase" id="RU363112"/>
    </source>
</evidence>
<feature type="transmembrane region" description="Helical" evidence="12">
    <location>
        <begin position="198"/>
        <end position="227"/>
    </location>
</feature>
<name>A0A8J2T6Q6_ZYGB2</name>
<comment type="subcellular location">
    <subcellularLocation>
        <location evidence="1 12">Endoplasmic reticulum membrane</location>
        <topology evidence="1 12">Multi-pass membrane protein</topology>
    </subcellularLocation>
</comment>
<evidence type="ECO:0000256" key="1">
    <source>
        <dbReference type="ARBA" id="ARBA00004477"/>
    </source>
</evidence>
<reference evidence="14" key="1">
    <citation type="journal article" date="2013" name="Genome Announc.">
        <title>Genome sequence of the food spoilage yeast Zygosaccharomyces bailii CLIB 213(T).</title>
        <authorList>
            <person name="Galeote V."/>
            <person name="Bigey F."/>
            <person name="Devillers H."/>
            <person name="Neuveglise C."/>
            <person name="Dequin S."/>
        </authorList>
    </citation>
    <scope>NUCLEOTIDE SEQUENCE [LARGE SCALE GENOMIC DNA]</scope>
    <source>
        <strain evidence="14">CLIB 213 / ATCC 58445 / CBS 680 / CCRC 21525 / NBRC 1098 / NCYC 1416 / NRRL Y-2227</strain>
    </source>
</reference>
<feature type="transmembrane region" description="Helical" evidence="12">
    <location>
        <begin position="343"/>
        <end position="360"/>
    </location>
</feature>
<dbReference type="PANTHER" id="PTHR12468">
    <property type="entry name" value="GPI MANNOSYLTRANSFERASE 2"/>
    <property type="match status" value="1"/>
</dbReference>
<evidence type="ECO:0000256" key="9">
    <source>
        <dbReference type="ARBA" id="ARBA00022824"/>
    </source>
</evidence>
<dbReference type="EC" id="2.4.1.-" evidence="12"/>
<dbReference type="AlphaFoldDB" id="A0A8J2T6Q6"/>
<keyword evidence="5 12" id="KW-0337">GPI-anchor biosynthesis</keyword>
<dbReference type="GO" id="GO:0004376">
    <property type="term" value="F:GPI mannosyltransferase activity"/>
    <property type="evidence" value="ECO:0007669"/>
    <property type="project" value="InterPro"/>
</dbReference>
<evidence type="ECO:0000313" key="14">
    <source>
        <dbReference type="Proteomes" id="UP000019375"/>
    </source>
</evidence>
<evidence type="ECO:0000256" key="6">
    <source>
        <dbReference type="ARBA" id="ARBA00022676"/>
    </source>
</evidence>
<dbReference type="InterPro" id="IPR007315">
    <property type="entry name" value="PIG-V/Gpi18"/>
</dbReference>
<dbReference type="UniPathway" id="UPA00196"/>
<keyword evidence="8 12" id="KW-0812">Transmembrane</keyword>
<dbReference type="OrthoDB" id="10252502at2759"/>
<dbReference type="GO" id="GO:0006506">
    <property type="term" value="P:GPI anchor biosynthetic process"/>
    <property type="evidence" value="ECO:0007669"/>
    <property type="project" value="UniProtKB-UniPathway"/>
</dbReference>
<proteinExistence type="inferred from homology"/>
<evidence type="ECO:0000256" key="2">
    <source>
        <dbReference type="ARBA" id="ARBA00004687"/>
    </source>
</evidence>
<feature type="transmembrane region" description="Helical" evidence="12">
    <location>
        <begin position="403"/>
        <end position="422"/>
    </location>
</feature>
<comment type="caution">
    <text evidence="12">Lacks conserved residue(s) required for the propagation of feature annotation.</text>
</comment>
<keyword evidence="14" id="KW-1185">Reference proteome</keyword>
<accession>A0A8J2T6Q6</accession>